<evidence type="ECO:0000256" key="2">
    <source>
        <dbReference type="ARBA" id="ARBA00023125"/>
    </source>
</evidence>
<dbReference type="PROSITE" id="PS50110">
    <property type="entry name" value="RESPONSE_REGULATORY"/>
    <property type="match status" value="1"/>
</dbReference>
<proteinExistence type="predicted"/>
<dbReference type="Gene3D" id="1.10.10.60">
    <property type="entry name" value="Homeodomain-like"/>
    <property type="match status" value="2"/>
</dbReference>
<dbReference type="SUPFAM" id="SSF52172">
    <property type="entry name" value="CheY-like"/>
    <property type="match status" value="1"/>
</dbReference>
<keyword evidence="1" id="KW-0805">Transcription regulation</keyword>
<comment type="caution">
    <text evidence="7">The sequence shown here is derived from an EMBL/GenBank/DDBJ whole genome shotgun (WGS) entry which is preliminary data.</text>
</comment>
<organism evidence="7 8">
    <name type="scientific">Paenibacillus xylanexedens</name>
    <dbReference type="NCBI Taxonomy" id="528191"/>
    <lineage>
        <taxon>Bacteria</taxon>
        <taxon>Bacillati</taxon>
        <taxon>Bacillota</taxon>
        <taxon>Bacilli</taxon>
        <taxon>Bacillales</taxon>
        <taxon>Paenibacillaceae</taxon>
        <taxon>Paenibacillus</taxon>
    </lineage>
</organism>
<evidence type="ECO:0000256" key="4">
    <source>
        <dbReference type="PROSITE-ProRule" id="PRU00169"/>
    </source>
</evidence>
<reference evidence="7 8" key="1">
    <citation type="submission" date="2021-03" db="EMBL/GenBank/DDBJ databases">
        <title>Genomic Encyclopedia of Type Strains, Phase IV (KMG-IV): sequencing the most valuable type-strain genomes for metagenomic binning, comparative biology and taxonomic classification.</title>
        <authorList>
            <person name="Goeker M."/>
        </authorList>
    </citation>
    <scope>NUCLEOTIDE SEQUENCE [LARGE SCALE GENOMIC DNA]</scope>
    <source>
        <strain evidence="7 8">DSM 21292</strain>
    </source>
</reference>
<accession>A0ABS4S1X6</accession>
<dbReference type="Proteomes" id="UP000810207">
    <property type="component" value="Unassembled WGS sequence"/>
</dbReference>
<evidence type="ECO:0000313" key="7">
    <source>
        <dbReference type="EMBL" id="MBP2248625.1"/>
    </source>
</evidence>
<dbReference type="Pfam" id="PF12833">
    <property type="entry name" value="HTH_18"/>
    <property type="match status" value="1"/>
</dbReference>
<keyword evidence="2" id="KW-0238">DNA-binding</keyword>
<feature type="modified residue" description="4-aspartylphosphate" evidence="4">
    <location>
        <position position="63"/>
    </location>
</feature>
<evidence type="ECO:0000259" key="6">
    <source>
        <dbReference type="PROSITE" id="PS50110"/>
    </source>
</evidence>
<dbReference type="Gene3D" id="3.40.50.2300">
    <property type="match status" value="1"/>
</dbReference>
<dbReference type="Pfam" id="PF00072">
    <property type="entry name" value="Response_reg"/>
    <property type="match status" value="1"/>
</dbReference>
<dbReference type="EMBL" id="JAGIKV010000025">
    <property type="protein sequence ID" value="MBP2248625.1"/>
    <property type="molecule type" value="Genomic_DNA"/>
</dbReference>
<dbReference type="PRINTS" id="PR00032">
    <property type="entry name" value="HTHARAC"/>
</dbReference>
<keyword evidence="8" id="KW-1185">Reference proteome</keyword>
<dbReference type="InterPro" id="IPR001789">
    <property type="entry name" value="Sig_transdc_resp-reg_receiver"/>
</dbReference>
<evidence type="ECO:0000256" key="1">
    <source>
        <dbReference type="ARBA" id="ARBA00023015"/>
    </source>
</evidence>
<dbReference type="InterPro" id="IPR009057">
    <property type="entry name" value="Homeodomain-like_sf"/>
</dbReference>
<dbReference type="CDD" id="cd17536">
    <property type="entry name" value="REC_YesN-like"/>
    <property type="match status" value="1"/>
</dbReference>
<name>A0ABS4S1X6_PAEXY</name>
<evidence type="ECO:0000259" key="5">
    <source>
        <dbReference type="PROSITE" id="PS01124"/>
    </source>
</evidence>
<dbReference type="InterPro" id="IPR020449">
    <property type="entry name" value="Tscrpt_reg_AraC-type_HTH"/>
</dbReference>
<protein>
    <submittedName>
        <fullName evidence="7">Two-component system response regulator YesN</fullName>
    </submittedName>
</protein>
<keyword evidence="3" id="KW-0804">Transcription</keyword>
<gene>
    <name evidence="7" type="ORF">J2Z28_005308</name>
</gene>
<sequence>MGKEVTKEMYTYIVVDDEPLIRKGLLKKIGTFEHSLELLGEADNGADALALIESFKPDIIFTDMRMPEVDGKLLIRTVCQQYPRIKLIVISGHTDFDYMQEAISAKVVNYLLKPFSREEIHGTLHQAIQAIEQERSLQREVVLREVETEQMKRDADMQAFLNYVLAPHSSIKTPVFRSAEFAAIMASDQFILLTIYGPQPLTAQQLPTFSNGLYIPHPQTDQVLFFLMHDLDYSGQLDLQKMAEQTASIILTKSETTDCCVGISLPHTGIGGVREAHHQTILALDERAITDFGKCYIFSREQIPLHQLKWARTYELLFFIESGNVPKVEELITDFFAFYIRQPDALLAHLKEQCRDIINETKRLLSNYIQNGGNSSASSSLEAVLNVSFDMECIRHYMVKVLTGTAFLLKEDNLYASDQVIDNVRTYIDNHYTKDLTLEWVSSLFYLNPSYLSHLFKEKTSENFTDYVNRLRIRQAKQLLTSTDDKIYRVAKQLGYDNPKYFFRVFKKLTGWTPEEYRKQHKSFTANNKEPGHA</sequence>
<dbReference type="SMART" id="SM00342">
    <property type="entry name" value="HTH_ARAC"/>
    <property type="match status" value="1"/>
</dbReference>
<dbReference type="PROSITE" id="PS01124">
    <property type="entry name" value="HTH_ARAC_FAMILY_2"/>
    <property type="match status" value="1"/>
</dbReference>
<dbReference type="InterPro" id="IPR018060">
    <property type="entry name" value="HTH_AraC"/>
</dbReference>
<dbReference type="PANTHER" id="PTHR43280">
    <property type="entry name" value="ARAC-FAMILY TRANSCRIPTIONAL REGULATOR"/>
    <property type="match status" value="1"/>
</dbReference>
<feature type="domain" description="HTH araC/xylS-type" evidence="5">
    <location>
        <begin position="422"/>
        <end position="520"/>
    </location>
</feature>
<feature type="domain" description="Response regulatory" evidence="6">
    <location>
        <begin position="11"/>
        <end position="128"/>
    </location>
</feature>
<evidence type="ECO:0000313" key="8">
    <source>
        <dbReference type="Proteomes" id="UP000810207"/>
    </source>
</evidence>
<dbReference type="PANTHER" id="PTHR43280:SF28">
    <property type="entry name" value="HTH-TYPE TRANSCRIPTIONAL ACTIVATOR RHAS"/>
    <property type="match status" value="1"/>
</dbReference>
<keyword evidence="4" id="KW-0597">Phosphoprotein</keyword>
<dbReference type="InterPro" id="IPR011006">
    <property type="entry name" value="CheY-like_superfamily"/>
</dbReference>
<dbReference type="SUPFAM" id="SSF46689">
    <property type="entry name" value="Homeodomain-like"/>
    <property type="match status" value="2"/>
</dbReference>
<dbReference type="SMART" id="SM00448">
    <property type="entry name" value="REC"/>
    <property type="match status" value="1"/>
</dbReference>
<evidence type="ECO:0000256" key="3">
    <source>
        <dbReference type="ARBA" id="ARBA00023163"/>
    </source>
</evidence>